<name>A0A975BK04_9BACT</name>
<dbReference type="Pfam" id="PF01839">
    <property type="entry name" value="FG-GAP"/>
    <property type="match status" value="2"/>
</dbReference>
<keyword evidence="5" id="KW-1133">Transmembrane helix</keyword>
<organism evidence="6 7">
    <name type="scientific">Desulfonema magnum</name>
    <dbReference type="NCBI Taxonomy" id="45655"/>
    <lineage>
        <taxon>Bacteria</taxon>
        <taxon>Pseudomonadati</taxon>
        <taxon>Thermodesulfobacteriota</taxon>
        <taxon>Desulfobacteria</taxon>
        <taxon>Desulfobacterales</taxon>
        <taxon>Desulfococcaceae</taxon>
        <taxon>Desulfonema</taxon>
    </lineage>
</organism>
<dbReference type="SUPFAM" id="SSF69318">
    <property type="entry name" value="Integrin alpha N-terminal domain"/>
    <property type="match status" value="2"/>
</dbReference>
<dbReference type="GO" id="GO:0000272">
    <property type="term" value="P:polysaccharide catabolic process"/>
    <property type="evidence" value="ECO:0007669"/>
    <property type="project" value="InterPro"/>
</dbReference>
<dbReference type="InterPro" id="IPR013519">
    <property type="entry name" value="Int_alpha_beta-p"/>
</dbReference>
<evidence type="ECO:0000256" key="3">
    <source>
        <dbReference type="ARBA" id="ARBA00022801"/>
    </source>
</evidence>
<proteinExistence type="predicted"/>
<protein>
    <submittedName>
        <fullName evidence="6">Integrine FG-GAP repeat-containing protein</fullName>
    </submittedName>
</protein>
<dbReference type="PROSITE" id="PS51470">
    <property type="entry name" value="FG_GAP"/>
    <property type="match status" value="1"/>
</dbReference>
<dbReference type="Proteomes" id="UP000663722">
    <property type="component" value="Chromosome"/>
</dbReference>
<dbReference type="AlphaFoldDB" id="A0A975BK04"/>
<dbReference type="PANTHER" id="PTHR23221">
    <property type="entry name" value="GLYCOSYLPHOSPHATIDYLINOSITOL PHOSPHOLIPASE D"/>
    <property type="match status" value="1"/>
</dbReference>
<evidence type="ECO:0000313" key="7">
    <source>
        <dbReference type="Proteomes" id="UP000663722"/>
    </source>
</evidence>
<keyword evidence="4" id="KW-0325">Glycoprotein</keyword>
<evidence type="ECO:0000256" key="5">
    <source>
        <dbReference type="SAM" id="Phobius"/>
    </source>
</evidence>
<evidence type="ECO:0000256" key="4">
    <source>
        <dbReference type="ARBA" id="ARBA00023180"/>
    </source>
</evidence>
<keyword evidence="5" id="KW-0472">Membrane</keyword>
<evidence type="ECO:0000256" key="1">
    <source>
        <dbReference type="ARBA" id="ARBA00022729"/>
    </source>
</evidence>
<dbReference type="EMBL" id="CP061800">
    <property type="protein sequence ID" value="QTA86672.1"/>
    <property type="molecule type" value="Genomic_DNA"/>
</dbReference>
<keyword evidence="1" id="KW-0732">Signal</keyword>
<dbReference type="InterPro" id="IPR013517">
    <property type="entry name" value="FG-GAP"/>
</dbReference>
<dbReference type="InterPro" id="IPR028994">
    <property type="entry name" value="Integrin_alpha_N"/>
</dbReference>
<dbReference type="PROSITE" id="PS00018">
    <property type="entry name" value="EF_HAND_1"/>
    <property type="match status" value="1"/>
</dbReference>
<evidence type="ECO:0000256" key="2">
    <source>
        <dbReference type="ARBA" id="ARBA00022737"/>
    </source>
</evidence>
<keyword evidence="6" id="KW-0401">Integrin</keyword>
<evidence type="ECO:0000313" key="6">
    <source>
        <dbReference type="EMBL" id="QTA86672.1"/>
    </source>
</evidence>
<dbReference type="Gene3D" id="2.130.10.130">
    <property type="entry name" value="Integrin alpha, N-terminal"/>
    <property type="match status" value="2"/>
</dbReference>
<dbReference type="InterPro" id="IPR018247">
    <property type="entry name" value="EF_Hand_1_Ca_BS"/>
</dbReference>
<gene>
    <name evidence="6" type="ORF">dnm_026960</name>
</gene>
<dbReference type="SMART" id="SM00191">
    <property type="entry name" value="Int_alpha"/>
    <property type="match status" value="4"/>
</dbReference>
<keyword evidence="3" id="KW-0378">Hydrolase</keyword>
<keyword evidence="5" id="KW-0812">Transmembrane</keyword>
<dbReference type="GO" id="GO:0016787">
    <property type="term" value="F:hydrolase activity"/>
    <property type="evidence" value="ECO:0007669"/>
    <property type="project" value="UniProtKB-KW"/>
</dbReference>
<dbReference type="PANTHER" id="PTHR23221:SF7">
    <property type="entry name" value="PHOSPHATIDYLINOSITOL-GLYCAN-SPECIFIC PHOSPHOLIPASE D"/>
    <property type="match status" value="1"/>
</dbReference>
<sequence length="620" mass="65375">MLKKTNVINHLIGNRRTGAIEVYAILSLVFFFGFVTTSFAQTLTDLESVDPDVFISTEGLQGSNLGYAMVKGDFNGDSVDDVAVSAAGEPNPFSGDPCGMVMIFYGGSDMSNLPASFNTGNQTEHHADVRLFGVTDGAKTGSKLAAGELNGDNIDDLLIVEQNATDTSASQVYVVFGSQNLNATYQLEKDADLVLKRDNDEMWISAIIVEDVTGDNQEDLLIADICALETGWTPLVTTHLHPTDSQKGINGGVYVVKGPLSAGGPINLVTDADIYILKNEGDDRFQVTSLAVGDIDGDAQAELLMGHQYETNPTSSENAGAVFMQAVGADFAASGKVVDIAPGGELACKVIYGGWKEDQLGGPFHNITEVTPLTGRGSIAIGDVNGDQINDIIIGSPMSKIDGTKTTGTGKVEVVFGQASFPQVTELHSMRDNADIRITLDTSRPDTKLGFAVSAEDVNDDGIADITMSAPQARAQTAYNGYLYTVFGKSSLSSEYDLATTYDIAFITPDPPHNYSSGRMGSSFLIGEFNNGGSKDFILGAPKGSTSTTGWVGIFWDQYCMPGNGDIDGNGVSLTDAVLALQIIAGMVPTGLPDNYLIAADVNCDGKIGMAEVLAILGSL</sequence>
<dbReference type="Gene3D" id="1.10.1330.10">
    <property type="entry name" value="Dockerin domain"/>
    <property type="match status" value="1"/>
</dbReference>
<dbReference type="CDD" id="cd14256">
    <property type="entry name" value="Dockerin_I"/>
    <property type="match status" value="1"/>
</dbReference>
<dbReference type="RefSeq" id="WP_207682212.1">
    <property type="nucleotide sequence ID" value="NZ_CP061800.1"/>
</dbReference>
<dbReference type="GO" id="GO:0007229">
    <property type="term" value="P:integrin-mediated signaling pathway"/>
    <property type="evidence" value="ECO:0007669"/>
    <property type="project" value="UniProtKB-KW"/>
</dbReference>
<reference evidence="6" key="1">
    <citation type="journal article" date="2021" name="Microb. Physiol.">
        <title>Proteogenomic Insights into the Physiology of Marine, Sulfate-Reducing, Filamentous Desulfonema limicola and Desulfonema magnum.</title>
        <authorList>
            <person name="Schnaars V."/>
            <person name="Wohlbrand L."/>
            <person name="Scheve S."/>
            <person name="Hinrichs C."/>
            <person name="Reinhardt R."/>
            <person name="Rabus R."/>
        </authorList>
    </citation>
    <scope>NUCLEOTIDE SEQUENCE</scope>
    <source>
        <strain evidence="6">4be13</strain>
    </source>
</reference>
<accession>A0A975BK04</accession>
<dbReference type="KEGG" id="dmm:dnm_026960"/>
<dbReference type="InterPro" id="IPR036439">
    <property type="entry name" value="Dockerin_dom_sf"/>
</dbReference>
<keyword evidence="7" id="KW-1185">Reference proteome</keyword>
<feature type="transmembrane region" description="Helical" evidence="5">
    <location>
        <begin position="20"/>
        <end position="40"/>
    </location>
</feature>
<keyword evidence="2" id="KW-0677">Repeat</keyword>